<reference evidence="3 4" key="1">
    <citation type="submission" date="2015-09" db="EMBL/GenBank/DDBJ databases">
        <title>Draft genome of the parasitic nematode Teladorsagia circumcincta isolate WARC Sus (inbred).</title>
        <authorList>
            <person name="Mitreva M."/>
        </authorList>
    </citation>
    <scope>NUCLEOTIDE SEQUENCE [LARGE SCALE GENOMIC DNA]</scope>
    <source>
        <strain evidence="3 4">S</strain>
    </source>
</reference>
<dbReference type="GO" id="GO:0061512">
    <property type="term" value="P:protein localization to cilium"/>
    <property type="evidence" value="ECO:0007669"/>
    <property type="project" value="TreeGrafter"/>
</dbReference>
<protein>
    <recommendedName>
        <fullName evidence="5">Tetratricopeptide repeat protein</fullName>
    </recommendedName>
</protein>
<evidence type="ECO:0000259" key="2">
    <source>
        <dbReference type="Pfam" id="PF25062"/>
    </source>
</evidence>
<dbReference type="PANTHER" id="PTHR14699:SF0">
    <property type="entry name" value="TETRATRICOPEPTIDE REPEAT PROTEIN 21 HOMOLOG"/>
    <property type="match status" value="1"/>
</dbReference>
<proteinExistence type="predicted"/>
<dbReference type="GO" id="GO:0005929">
    <property type="term" value="C:cilium"/>
    <property type="evidence" value="ECO:0007669"/>
    <property type="project" value="GOC"/>
</dbReference>
<dbReference type="InterPro" id="IPR040364">
    <property type="entry name" value="TTC21A/TTC21B"/>
</dbReference>
<dbReference type="InterPro" id="IPR056833">
    <property type="entry name" value="ARM_TT21_N"/>
</dbReference>
<dbReference type="Pfam" id="PF25060">
    <property type="entry name" value="ARM_TT21_2nd"/>
    <property type="match status" value="1"/>
</dbReference>
<dbReference type="OrthoDB" id="10259630at2759"/>
<dbReference type="Gene3D" id="1.25.40.10">
    <property type="entry name" value="Tetratricopeptide repeat domain"/>
    <property type="match status" value="1"/>
</dbReference>
<dbReference type="Proteomes" id="UP000230423">
    <property type="component" value="Unassembled WGS sequence"/>
</dbReference>
<evidence type="ECO:0000313" key="4">
    <source>
        <dbReference type="Proteomes" id="UP000230423"/>
    </source>
</evidence>
<dbReference type="AlphaFoldDB" id="A0A2G9UMB7"/>
<evidence type="ECO:0008006" key="5">
    <source>
        <dbReference type="Google" id="ProtNLM"/>
    </source>
</evidence>
<dbReference type="InterPro" id="IPR011990">
    <property type="entry name" value="TPR-like_helical_dom_sf"/>
</dbReference>
<name>A0A2G9UMB7_TELCI</name>
<dbReference type="EMBL" id="KZ345950">
    <property type="protein sequence ID" value="PIO71429.1"/>
    <property type="molecule type" value="Genomic_DNA"/>
</dbReference>
<dbReference type="Pfam" id="PF25062">
    <property type="entry name" value="ARM_TT21_N"/>
    <property type="match status" value="1"/>
</dbReference>
<organism evidence="3 4">
    <name type="scientific">Teladorsagia circumcincta</name>
    <name type="common">Brown stomach worm</name>
    <name type="synonym">Ostertagia circumcincta</name>
    <dbReference type="NCBI Taxonomy" id="45464"/>
    <lineage>
        <taxon>Eukaryota</taxon>
        <taxon>Metazoa</taxon>
        <taxon>Ecdysozoa</taxon>
        <taxon>Nematoda</taxon>
        <taxon>Chromadorea</taxon>
        <taxon>Rhabditida</taxon>
        <taxon>Rhabditina</taxon>
        <taxon>Rhabditomorpha</taxon>
        <taxon>Strongyloidea</taxon>
        <taxon>Trichostrongylidae</taxon>
        <taxon>Teladorsagia</taxon>
    </lineage>
</organism>
<evidence type="ECO:0000313" key="3">
    <source>
        <dbReference type="EMBL" id="PIO71429.1"/>
    </source>
</evidence>
<feature type="domain" description="Tetratricopeptide repeat protein 21A/21B second ARM" evidence="1">
    <location>
        <begin position="130"/>
        <end position="223"/>
    </location>
</feature>
<dbReference type="PANTHER" id="PTHR14699">
    <property type="entry name" value="STI2 PROTEIN-RELATED"/>
    <property type="match status" value="1"/>
</dbReference>
<dbReference type="GO" id="GO:0030991">
    <property type="term" value="C:intraciliary transport particle A"/>
    <property type="evidence" value="ECO:0007669"/>
    <property type="project" value="TreeGrafter"/>
</dbReference>
<sequence>MEIESALIALHDEPPMAQYSAAEALFFQKDYAKAKPILDKIAKSNPENSLIVCLCAWTDLLLGRDQKSTSEMFDRAIDAGYLDGYMGKMAVYTSRQLANDAKALSKSDNVFILFLFAVHTICSSGTKIEQALTELQTALDTMESDNHALYGRMANCLFRMGARNRTVLAFARELLTRAIKKSRRPAYVVDELRVAISLDDVREVTTKVKDLMSMDCDDPYAALDCDIVGFCDIKASFMQLLSHRKGSATDMHHRAQGVVYRTPRVSFQRGKNIQ</sequence>
<accession>A0A2G9UMB7</accession>
<dbReference type="GO" id="GO:0035721">
    <property type="term" value="P:intraciliary retrograde transport"/>
    <property type="evidence" value="ECO:0007669"/>
    <property type="project" value="TreeGrafter"/>
</dbReference>
<dbReference type="SUPFAM" id="SSF48452">
    <property type="entry name" value="TPR-like"/>
    <property type="match status" value="1"/>
</dbReference>
<evidence type="ECO:0000259" key="1">
    <source>
        <dbReference type="Pfam" id="PF25060"/>
    </source>
</evidence>
<dbReference type="InterPro" id="IPR056832">
    <property type="entry name" value="ARM_TT21_2nd"/>
</dbReference>
<keyword evidence="4" id="KW-1185">Reference proteome</keyword>
<feature type="domain" description="Tetratricopeptide repeat protein 21A/21B N-terminal ARM repeat" evidence="2">
    <location>
        <begin position="13"/>
        <end position="103"/>
    </location>
</feature>
<gene>
    <name evidence="3" type="ORF">TELCIR_06675</name>
</gene>